<dbReference type="PANTHER" id="PTHR42776:SF27">
    <property type="entry name" value="DIPEPTIDYL PEPTIDASE FAMILY MEMBER 6"/>
    <property type="match status" value="1"/>
</dbReference>
<dbReference type="Pfam" id="PF00326">
    <property type="entry name" value="Peptidase_S9"/>
    <property type="match status" value="1"/>
</dbReference>
<dbReference type="EMBL" id="JBHSDU010000015">
    <property type="protein sequence ID" value="MFC4313951.1"/>
    <property type="molecule type" value="Genomic_DNA"/>
</dbReference>
<dbReference type="InterPro" id="IPR001375">
    <property type="entry name" value="Peptidase_S9_cat"/>
</dbReference>
<dbReference type="Gene3D" id="2.120.10.30">
    <property type="entry name" value="TolB, C-terminal domain"/>
    <property type="match status" value="1"/>
</dbReference>
<gene>
    <name evidence="3" type="ORF">ACFPN2_33060</name>
</gene>
<dbReference type="Gene3D" id="3.40.50.1820">
    <property type="entry name" value="alpha/beta hydrolase"/>
    <property type="match status" value="1"/>
</dbReference>
<dbReference type="InterPro" id="IPR029058">
    <property type="entry name" value="AB_hydrolase_fold"/>
</dbReference>
<proteinExistence type="predicted"/>
<evidence type="ECO:0000313" key="3">
    <source>
        <dbReference type="EMBL" id="MFC4313951.1"/>
    </source>
</evidence>
<evidence type="ECO:0000259" key="2">
    <source>
        <dbReference type="Pfam" id="PF00326"/>
    </source>
</evidence>
<reference evidence="4" key="1">
    <citation type="journal article" date="2019" name="Int. J. Syst. Evol. Microbiol.">
        <title>The Global Catalogue of Microorganisms (GCM) 10K type strain sequencing project: providing services to taxonomists for standard genome sequencing and annotation.</title>
        <authorList>
            <consortium name="The Broad Institute Genomics Platform"/>
            <consortium name="The Broad Institute Genome Sequencing Center for Infectious Disease"/>
            <person name="Wu L."/>
            <person name="Ma J."/>
        </authorList>
    </citation>
    <scope>NUCLEOTIDE SEQUENCE [LARGE SCALE GENOMIC DNA]</scope>
    <source>
        <strain evidence="4">CGMCC 1.10759</strain>
    </source>
</reference>
<keyword evidence="4" id="KW-1185">Reference proteome</keyword>
<organism evidence="3 4">
    <name type="scientific">Steroidobacter flavus</name>
    <dbReference type="NCBI Taxonomy" id="1842136"/>
    <lineage>
        <taxon>Bacteria</taxon>
        <taxon>Pseudomonadati</taxon>
        <taxon>Pseudomonadota</taxon>
        <taxon>Gammaproteobacteria</taxon>
        <taxon>Steroidobacterales</taxon>
        <taxon>Steroidobacteraceae</taxon>
        <taxon>Steroidobacter</taxon>
    </lineage>
</organism>
<dbReference type="SUPFAM" id="SSF69322">
    <property type="entry name" value="Tricorn protease domain 2"/>
    <property type="match status" value="1"/>
</dbReference>
<accession>A0ABV8T224</accession>
<sequence>MKFLLAPSRVCAVLRMFGLWLGLAPMLAQAEGGRAFTIDDLLNLEAIRGAQFDPLGRYVVYEYLPPRSDPSGRGRLNSHGEEQSKLFLYDVEKGGQPRPLFDASGSDGYSLRGISPDGGFILYARFSSDQLTYGALEVASGQRREFRGTPDCHFTHAPQRPVWVSSREVVYALSPDGRQPASCSGRAPSPSELQRSWQTSYTGLDATVSVLGSGSYKSVHDQPRNKGQLVLVNVLTGHTRTLAEGNFVSWFLSPDRNAVAAVRIQPASLDGAIPIDEHTFARGSNKQLMLYDVRSAQARSICDACGDVAPTGVAWSASGRRIGFVARSANASWREAGIWSFDGKSGVTRQVATHDLKLSMHTTGYPLGPKWTWMGEQIASLGTSTQSREERWYLLGDRAAKQVPSPPAAAPGSANVIAALDIRAQLTFSQETSGVGTLALTRPSQEPVTLVKVNQHLAEIDQGRLMRLEHRGPNGAALVSWLLLPASANQHRPVPMVCDVYPSRNNQTNFTAGPSITDRNDLNGYMLASHGYAVLYPGMPLSGSEGQREPAEGLAALLMTAVDAAVATGYVDGDNIAAQGQSNGGFATITILTQTNRFKAAVAQAGIYDLFSAYGKFNAAETVSAEAEGPAMNSAAWLELGQAGVGGLPWETPDRYLRNSPLLGVARIETPVMIVHGDRDPVTNIAQSEELFTALYRLNKPAVFVRYWGEGHLLFNPENIRDKWRRVFKWYDSRIGASLAH</sequence>
<keyword evidence="1 3" id="KW-0378">Hydrolase</keyword>
<dbReference type="PANTHER" id="PTHR42776">
    <property type="entry name" value="SERINE PEPTIDASE S9 FAMILY MEMBER"/>
    <property type="match status" value="1"/>
</dbReference>
<evidence type="ECO:0000313" key="4">
    <source>
        <dbReference type="Proteomes" id="UP001595904"/>
    </source>
</evidence>
<dbReference type="GO" id="GO:0016787">
    <property type="term" value="F:hydrolase activity"/>
    <property type="evidence" value="ECO:0007669"/>
    <property type="project" value="UniProtKB-KW"/>
</dbReference>
<comment type="caution">
    <text evidence="3">The sequence shown here is derived from an EMBL/GenBank/DDBJ whole genome shotgun (WGS) entry which is preliminary data.</text>
</comment>
<evidence type="ECO:0000256" key="1">
    <source>
        <dbReference type="ARBA" id="ARBA00022801"/>
    </source>
</evidence>
<dbReference type="SUPFAM" id="SSF53474">
    <property type="entry name" value="alpha/beta-Hydrolases"/>
    <property type="match status" value="1"/>
</dbReference>
<dbReference type="EC" id="3.4.-.-" evidence="3"/>
<dbReference type="RefSeq" id="WP_380604734.1">
    <property type="nucleotide sequence ID" value="NZ_JBHSDU010000015.1"/>
</dbReference>
<feature type="domain" description="Peptidase S9 prolyl oligopeptidase catalytic" evidence="2">
    <location>
        <begin position="546"/>
        <end position="736"/>
    </location>
</feature>
<dbReference type="Proteomes" id="UP001595904">
    <property type="component" value="Unassembled WGS sequence"/>
</dbReference>
<dbReference type="InterPro" id="IPR011042">
    <property type="entry name" value="6-blade_b-propeller_TolB-like"/>
</dbReference>
<name>A0ABV8T224_9GAMM</name>
<protein>
    <submittedName>
        <fullName evidence="3">Alpha/beta hydrolase family protein</fullName>
        <ecNumber evidence="3">3.4.-.-</ecNumber>
    </submittedName>
</protein>